<dbReference type="SUPFAM" id="SSF52440">
    <property type="entry name" value="PreATP-grasp domain"/>
    <property type="match status" value="1"/>
</dbReference>
<accession>A0A7W3LYG9</accession>
<dbReference type="PANTHER" id="PTHR23132">
    <property type="entry name" value="D-ALANINE--D-ALANINE LIGASE"/>
    <property type="match status" value="1"/>
</dbReference>
<evidence type="ECO:0000256" key="3">
    <source>
        <dbReference type="ARBA" id="ARBA00022490"/>
    </source>
</evidence>
<evidence type="ECO:0000256" key="7">
    <source>
        <dbReference type="ARBA" id="ARBA00022960"/>
    </source>
</evidence>
<evidence type="ECO:0000313" key="12">
    <source>
        <dbReference type="EMBL" id="MBA8956558.1"/>
    </source>
</evidence>
<name>A0A7W3LYG9_ACTNM</name>
<dbReference type="GO" id="GO:0071555">
    <property type="term" value="P:cell wall organization"/>
    <property type="evidence" value="ECO:0007669"/>
    <property type="project" value="UniProtKB-KW"/>
</dbReference>
<keyword evidence="5 10" id="KW-0547">Nucleotide-binding</keyword>
<keyword evidence="7" id="KW-0133">Cell shape</keyword>
<sequence>MLDIAVPTFIDEIREVDVAFLAIAGQYAEDGKLQGLLEMLGVPYTGSGVLASAQAMHKPTAKKRLDGTIARPIQPWVHCTETQPTRSADAFAREWTDLVRATLKLPVVVKPASQGCSIDLHLARDDQQLHDVFTQLAPTSADGQELVVEPYIQGRHLSCGVLEIGGEPVPLPPLEVVLKGELYDHASKQHPEAHCVYHCPAPLPEPIHNQVSAAAVHAHQTLGCHGYSRSDFIADHDGQVWWLETNTLPGLTPTGNLATMATAAGIDHDTLIERILQTAADPRHYRP</sequence>
<comment type="caution">
    <text evidence="12">The sequence shown here is derived from an EMBL/GenBank/DDBJ whole genome shotgun (WGS) entry which is preliminary data.</text>
</comment>
<dbReference type="GO" id="GO:0005737">
    <property type="term" value="C:cytoplasm"/>
    <property type="evidence" value="ECO:0007669"/>
    <property type="project" value="UniProtKB-SubCell"/>
</dbReference>
<dbReference type="InterPro" id="IPR016185">
    <property type="entry name" value="PreATP-grasp_dom_sf"/>
</dbReference>
<dbReference type="GO" id="GO:0009252">
    <property type="term" value="P:peptidoglycan biosynthetic process"/>
    <property type="evidence" value="ECO:0007669"/>
    <property type="project" value="UniProtKB-KW"/>
</dbReference>
<dbReference type="Gene3D" id="3.30.1490.20">
    <property type="entry name" value="ATP-grasp fold, A domain"/>
    <property type="match status" value="1"/>
</dbReference>
<keyword evidence="4 12" id="KW-0436">Ligase</keyword>
<protein>
    <submittedName>
        <fullName evidence="12">D-alanine-D-alanine ligase</fullName>
        <ecNumber evidence="12">6.3.2.4</ecNumber>
    </submittedName>
</protein>
<dbReference type="Gene3D" id="3.40.50.20">
    <property type="match status" value="1"/>
</dbReference>
<dbReference type="InterPro" id="IPR013815">
    <property type="entry name" value="ATP_grasp_subdomain_1"/>
</dbReference>
<dbReference type="InterPro" id="IPR011095">
    <property type="entry name" value="Dala_Dala_lig_C"/>
</dbReference>
<reference evidence="12 13" key="1">
    <citation type="submission" date="2020-08" db="EMBL/GenBank/DDBJ databases">
        <title>Genomic Encyclopedia of Type Strains, Phase IV (KMG-IV): sequencing the most valuable type-strain genomes for metagenomic binning, comparative biology and taxonomic classification.</title>
        <authorList>
            <person name="Goeker M."/>
        </authorList>
    </citation>
    <scope>NUCLEOTIDE SEQUENCE [LARGE SCALE GENOMIC DNA]</scope>
    <source>
        <strain evidence="12 13">DSM 44197</strain>
    </source>
</reference>
<dbReference type="PROSITE" id="PS00844">
    <property type="entry name" value="DALA_DALA_LIGASE_2"/>
    <property type="match status" value="1"/>
</dbReference>
<keyword evidence="8" id="KW-0573">Peptidoglycan synthesis</keyword>
<dbReference type="Pfam" id="PF07478">
    <property type="entry name" value="Dala_Dala_lig_C"/>
    <property type="match status" value="1"/>
</dbReference>
<evidence type="ECO:0000256" key="4">
    <source>
        <dbReference type="ARBA" id="ARBA00022598"/>
    </source>
</evidence>
<dbReference type="InterPro" id="IPR000291">
    <property type="entry name" value="D-Ala_lig_Van_CS"/>
</dbReference>
<dbReference type="SUPFAM" id="SSF56059">
    <property type="entry name" value="Glutathione synthetase ATP-binding domain-like"/>
    <property type="match status" value="1"/>
</dbReference>
<feature type="domain" description="ATP-grasp" evidence="11">
    <location>
        <begin position="63"/>
        <end position="277"/>
    </location>
</feature>
<dbReference type="Pfam" id="PF01820">
    <property type="entry name" value="Dala_Dala_lig_N"/>
    <property type="match status" value="1"/>
</dbReference>
<dbReference type="EC" id="6.3.2.4" evidence="12"/>
<dbReference type="GO" id="GO:0008716">
    <property type="term" value="F:D-alanine-D-alanine ligase activity"/>
    <property type="evidence" value="ECO:0007669"/>
    <property type="project" value="UniProtKB-EC"/>
</dbReference>
<dbReference type="GO" id="GO:0046872">
    <property type="term" value="F:metal ion binding"/>
    <property type="evidence" value="ECO:0007669"/>
    <property type="project" value="InterPro"/>
</dbReference>
<evidence type="ECO:0000256" key="6">
    <source>
        <dbReference type="ARBA" id="ARBA00022840"/>
    </source>
</evidence>
<organism evidence="12 13">
    <name type="scientific">Actinomadura namibiensis</name>
    <dbReference type="NCBI Taxonomy" id="182080"/>
    <lineage>
        <taxon>Bacteria</taxon>
        <taxon>Bacillati</taxon>
        <taxon>Actinomycetota</taxon>
        <taxon>Actinomycetes</taxon>
        <taxon>Streptosporangiales</taxon>
        <taxon>Thermomonosporaceae</taxon>
        <taxon>Actinomadura</taxon>
    </lineage>
</organism>
<dbReference type="PROSITE" id="PS50975">
    <property type="entry name" value="ATP_GRASP"/>
    <property type="match status" value="1"/>
</dbReference>
<dbReference type="GO" id="GO:0008360">
    <property type="term" value="P:regulation of cell shape"/>
    <property type="evidence" value="ECO:0007669"/>
    <property type="project" value="UniProtKB-KW"/>
</dbReference>
<dbReference type="AlphaFoldDB" id="A0A7W3LYG9"/>
<comment type="subcellular location">
    <subcellularLocation>
        <location evidence="1">Cytoplasm</location>
    </subcellularLocation>
</comment>
<evidence type="ECO:0000256" key="1">
    <source>
        <dbReference type="ARBA" id="ARBA00004496"/>
    </source>
</evidence>
<keyword evidence="3" id="KW-0963">Cytoplasm</keyword>
<evidence type="ECO:0000256" key="5">
    <source>
        <dbReference type="ARBA" id="ARBA00022741"/>
    </source>
</evidence>
<evidence type="ECO:0000259" key="11">
    <source>
        <dbReference type="PROSITE" id="PS50975"/>
    </source>
</evidence>
<gene>
    <name evidence="12" type="ORF">HNR61_008241</name>
</gene>
<dbReference type="EMBL" id="JACJIA010000016">
    <property type="protein sequence ID" value="MBA8956558.1"/>
    <property type="molecule type" value="Genomic_DNA"/>
</dbReference>
<proteinExistence type="inferred from homology"/>
<evidence type="ECO:0000256" key="8">
    <source>
        <dbReference type="ARBA" id="ARBA00022984"/>
    </source>
</evidence>
<dbReference type="Proteomes" id="UP000572680">
    <property type="component" value="Unassembled WGS sequence"/>
</dbReference>
<dbReference type="InterPro" id="IPR011761">
    <property type="entry name" value="ATP-grasp"/>
</dbReference>
<dbReference type="InterPro" id="IPR011127">
    <property type="entry name" value="Dala_Dala_lig_N"/>
</dbReference>
<keyword evidence="13" id="KW-1185">Reference proteome</keyword>
<evidence type="ECO:0000256" key="9">
    <source>
        <dbReference type="ARBA" id="ARBA00023316"/>
    </source>
</evidence>
<dbReference type="Gene3D" id="3.30.470.20">
    <property type="entry name" value="ATP-grasp fold, B domain"/>
    <property type="match status" value="1"/>
</dbReference>
<dbReference type="PANTHER" id="PTHR23132:SF23">
    <property type="entry name" value="D-ALANINE--D-ALANINE LIGASE B"/>
    <property type="match status" value="1"/>
</dbReference>
<evidence type="ECO:0000256" key="10">
    <source>
        <dbReference type="PROSITE-ProRule" id="PRU00409"/>
    </source>
</evidence>
<keyword evidence="9" id="KW-0961">Cell wall biogenesis/degradation</keyword>
<dbReference type="RefSeq" id="WP_220510381.1">
    <property type="nucleotide sequence ID" value="NZ_BAAALP010000060.1"/>
</dbReference>
<evidence type="ECO:0000256" key="2">
    <source>
        <dbReference type="ARBA" id="ARBA00010871"/>
    </source>
</evidence>
<dbReference type="GO" id="GO:0005524">
    <property type="term" value="F:ATP binding"/>
    <property type="evidence" value="ECO:0007669"/>
    <property type="project" value="UniProtKB-UniRule"/>
</dbReference>
<evidence type="ECO:0000313" key="13">
    <source>
        <dbReference type="Proteomes" id="UP000572680"/>
    </source>
</evidence>
<comment type="similarity">
    <text evidence="2">Belongs to the D-alanine--D-alanine ligase family.</text>
</comment>
<keyword evidence="6 10" id="KW-0067">ATP-binding</keyword>